<dbReference type="SUPFAM" id="SSF55486">
    <property type="entry name" value="Metalloproteases ('zincins'), catalytic domain"/>
    <property type="match status" value="1"/>
</dbReference>
<dbReference type="Pfam" id="PF01433">
    <property type="entry name" value="Peptidase_M1"/>
    <property type="match status" value="1"/>
</dbReference>
<dbReference type="Gene3D" id="1.10.390.10">
    <property type="entry name" value="Neutral Protease Domain 2"/>
    <property type="match status" value="1"/>
</dbReference>
<dbReference type="AlphaFoldDB" id="A0A497V9H3"/>
<evidence type="ECO:0000256" key="3">
    <source>
        <dbReference type="SAM" id="SignalP"/>
    </source>
</evidence>
<dbReference type="GO" id="GO:0008270">
    <property type="term" value="F:zinc ion binding"/>
    <property type="evidence" value="ECO:0007669"/>
    <property type="project" value="InterPro"/>
</dbReference>
<dbReference type="Proteomes" id="UP000275027">
    <property type="component" value="Unassembled WGS sequence"/>
</dbReference>
<gene>
    <name evidence="5" type="ORF">B0G92_0571</name>
    <name evidence="6" type="ORF">CLV50_0935</name>
</gene>
<feature type="binding site" evidence="2">
    <location>
        <position position="400"/>
    </location>
    <ligand>
        <name>Zn(2+)</name>
        <dbReference type="ChEBI" id="CHEBI:29105"/>
        <note>catalytic</note>
    </ligand>
</feature>
<feature type="binding site" evidence="2">
    <location>
        <position position="381"/>
    </location>
    <ligand>
        <name>Zn(2+)</name>
        <dbReference type="ChEBI" id="CHEBI:29105"/>
        <note>catalytic</note>
    </ligand>
</feature>
<feature type="signal peptide" evidence="3">
    <location>
        <begin position="1"/>
        <end position="32"/>
    </location>
</feature>
<protein>
    <submittedName>
        <fullName evidence="6">Peptidase M1-like protein</fullName>
    </submittedName>
</protein>
<dbReference type="Proteomes" id="UP000233767">
    <property type="component" value="Unassembled WGS sequence"/>
</dbReference>
<evidence type="ECO:0000313" key="6">
    <source>
        <dbReference type="EMBL" id="RLJ35554.1"/>
    </source>
</evidence>
<evidence type="ECO:0000256" key="2">
    <source>
        <dbReference type="PIRSR" id="PIRSR634015-3"/>
    </source>
</evidence>
<evidence type="ECO:0000313" key="7">
    <source>
        <dbReference type="Proteomes" id="UP000233767"/>
    </source>
</evidence>
<proteinExistence type="predicted"/>
<dbReference type="CDD" id="cd09604">
    <property type="entry name" value="M1_APN_like"/>
    <property type="match status" value="1"/>
</dbReference>
<keyword evidence="7" id="KW-1185">Reference proteome</keyword>
<evidence type="ECO:0000313" key="8">
    <source>
        <dbReference type="Proteomes" id="UP000275027"/>
    </source>
</evidence>
<reference evidence="5 7" key="1">
    <citation type="submission" date="2017-12" db="EMBL/GenBank/DDBJ databases">
        <title>Genomic Encyclopedia of Type Strains, Phase III (KMG-III): the genomes of soil and plant-associated and newly described type strains.</title>
        <authorList>
            <person name="Whitman W."/>
        </authorList>
    </citation>
    <scope>NUCLEOTIDE SEQUENCE [LARGE SCALE GENOMIC DNA]</scope>
    <source>
        <strain evidence="5 7">IP-10</strain>
    </source>
</reference>
<accession>A0A497V9H3</accession>
<dbReference type="PANTHER" id="PTHR45726">
    <property type="entry name" value="LEUKOTRIENE A-4 HYDROLASE"/>
    <property type="match status" value="1"/>
</dbReference>
<sequence length="647" mass="74127">MEGKSLPFLFCMLMKQLFLLSVFTVFCGSAVAQNGYWQQHVDYKMDVNMDVKTYQYKGKQELVYTNNSPDTLKRVFFHLYNNAFQPGSEMDIRLQTIVDPDKRMVKTTKSGGVEKTESRISLLKPNQIGYLNVTNFMQDGVPATTTVVGTILEVDLAKPIAPKGKTKFTLDFDGQVPEQIRRSGRNSSEGVALSMTQWYPKMAEYDFEGWHADPYIGREFHGVWGNFDVKITIDKKYILGGSGYLQNKNEIGYGYQDQGVEVKIPRKVKTLTWHFNAPMVHDFSWAADKDYIHDVYPGPNNVELHFLYKDKAKLKENWKKMQPKTAELMDFFNKNVGPYPYKQYSVIQGGDGGMEYAMCTLITGERSYGSLVGVTAHEMAHSWFQHVLATNESKHGWMDEGFTSYISDLAMAKVLPSKDEKNPFDSAYSNYFYMVKTGREQPQTTHGDRFEENMVYGISSYSKGELFLTQLGYIIGQENLAKTLKKFYEDFKFKHPTPNDFKRTAEKISGMNLDWYLVDWTQTTNTIDYGIKEVRDAGGKTEVVLQRIGRMPMPLDIMVTYVDGSKESFYAPLQMMRGIKENPYPGVKRIFLKGWDWAYPSLKFTIDKGMGMISKIEIDPENLMADVKKDNNVYPAPIPDNSKVLKN</sequence>
<name>A0A497V9H3_9FLAO</name>
<feature type="chain" id="PRO_5019787534" evidence="3">
    <location>
        <begin position="33"/>
        <end position="647"/>
    </location>
</feature>
<feature type="domain" description="Peptidase M1 membrane alanine aminopeptidase" evidence="4">
    <location>
        <begin position="365"/>
        <end position="520"/>
    </location>
</feature>
<evidence type="ECO:0000256" key="1">
    <source>
        <dbReference type="PIRSR" id="PIRSR634015-1"/>
    </source>
</evidence>
<dbReference type="EMBL" id="RCCB01000010">
    <property type="protein sequence ID" value="RLJ35554.1"/>
    <property type="molecule type" value="Genomic_DNA"/>
</dbReference>
<keyword evidence="2" id="KW-0862">Zinc</keyword>
<organism evidence="6 8">
    <name type="scientific">Flavobacterium lindanitolerans</name>
    <dbReference type="NCBI Taxonomy" id="428988"/>
    <lineage>
        <taxon>Bacteria</taxon>
        <taxon>Pseudomonadati</taxon>
        <taxon>Bacteroidota</taxon>
        <taxon>Flavobacteriia</taxon>
        <taxon>Flavobacteriales</taxon>
        <taxon>Flavobacteriaceae</taxon>
        <taxon>Flavobacterium</taxon>
    </lineage>
</organism>
<feature type="active site" description="Proton donor" evidence="1">
    <location>
        <position position="461"/>
    </location>
</feature>
<reference evidence="6 8" key="2">
    <citation type="submission" date="2018-10" db="EMBL/GenBank/DDBJ databases">
        <title>Genomic Encyclopedia of Archaeal and Bacterial Type Strains, Phase II (KMG-II): from individual species to whole genera.</title>
        <authorList>
            <person name="Goeker M."/>
        </authorList>
    </citation>
    <scope>NUCLEOTIDE SEQUENCE [LARGE SCALE GENOMIC DNA]</scope>
    <source>
        <strain evidence="6 8">DSM 21886</strain>
    </source>
</reference>
<evidence type="ECO:0000313" key="5">
    <source>
        <dbReference type="EMBL" id="PKW28943.1"/>
    </source>
</evidence>
<comment type="cofactor">
    <cofactor evidence="2">
        <name>Zn(2+)</name>
        <dbReference type="ChEBI" id="CHEBI:29105"/>
    </cofactor>
    <text evidence="2">Binds 1 zinc ion per subunit.</text>
</comment>
<evidence type="ECO:0000259" key="4">
    <source>
        <dbReference type="Pfam" id="PF01433"/>
    </source>
</evidence>
<dbReference type="InterPro" id="IPR014782">
    <property type="entry name" value="Peptidase_M1_dom"/>
</dbReference>
<keyword evidence="2" id="KW-0479">Metal-binding</keyword>
<comment type="caution">
    <text evidence="6">The sequence shown here is derived from an EMBL/GenBank/DDBJ whole genome shotgun (WGS) entry which is preliminary data.</text>
</comment>
<feature type="binding site" evidence="2">
    <location>
        <position position="377"/>
    </location>
    <ligand>
        <name>Zn(2+)</name>
        <dbReference type="ChEBI" id="CHEBI:29105"/>
        <note>catalytic</note>
    </ligand>
</feature>
<keyword evidence="3" id="KW-0732">Signal</keyword>
<dbReference type="PANTHER" id="PTHR45726:SF3">
    <property type="entry name" value="LEUKOTRIENE A-4 HYDROLASE"/>
    <property type="match status" value="1"/>
</dbReference>
<feature type="active site" description="Proton acceptor" evidence="1">
    <location>
        <position position="378"/>
    </location>
</feature>
<dbReference type="InterPro" id="IPR034015">
    <property type="entry name" value="M1_LTA4H"/>
</dbReference>
<dbReference type="GO" id="GO:0008237">
    <property type="term" value="F:metallopeptidase activity"/>
    <property type="evidence" value="ECO:0007669"/>
    <property type="project" value="InterPro"/>
</dbReference>
<dbReference type="InterPro" id="IPR027268">
    <property type="entry name" value="Peptidase_M4/M1_CTD_sf"/>
</dbReference>
<dbReference type="EMBL" id="PJND01000007">
    <property type="protein sequence ID" value="PKW28943.1"/>
    <property type="molecule type" value="Genomic_DNA"/>
</dbReference>